<dbReference type="EC" id="2.7.7.38" evidence="4"/>
<dbReference type="PANTHER" id="PTHR42866">
    <property type="entry name" value="3-DEOXY-MANNO-OCTULOSONATE CYTIDYLYLTRANSFERASE"/>
    <property type="match status" value="1"/>
</dbReference>
<evidence type="ECO:0000256" key="3">
    <source>
        <dbReference type="ARBA" id="ARBA00022985"/>
    </source>
</evidence>
<sequence>MSVLIAIPARYASTRYPGKPLVALRGPDGEKTLIRRSWEAACAVRGVDRVVVATDDARIADHAAGFGAEVVMTSSDARNGTERCAEVAAALPGCDILINLQGDAPLTPPWFVEDLIAGLQGDDEAAIATPVLRCDGAALAGLLADRRAGRVGGTTAVFGAGGRALYFSKEVIPYTGRDYAPDALTPVWHHVGVYAYRPAALRDYPSWPQGPLEELEGLEQLRFLEQGRKVLCVPVESRGRRFWELNNPSDVAVIEAMLAETR</sequence>
<keyword evidence="2 4" id="KW-0548">Nucleotidyltransferase</keyword>
<evidence type="ECO:0000256" key="1">
    <source>
        <dbReference type="ARBA" id="ARBA00022679"/>
    </source>
</evidence>
<dbReference type="CDD" id="cd02517">
    <property type="entry name" value="CMP-KDO-Synthetase"/>
    <property type="match status" value="1"/>
</dbReference>
<reference evidence="4 5" key="1">
    <citation type="submission" date="2018-11" db="EMBL/GenBank/DDBJ databases">
        <authorList>
            <person name="Criscuolo A."/>
        </authorList>
    </citation>
    <scope>NUCLEOTIDE SEQUENCE [LARGE SCALE GENOMIC DNA]</scope>
    <source>
        <strain evidence="4">ACIP111625</strain>
    </source>
</reference>
<dbReference type="GO" id="GO:0005829">
    <property type="term" value="C:cytosol"/>
    <property type="evidence" value="ECO:0007669"/>
    <property type="project" value="TreeGrafter"/>
</dbReference>
<gene>
    <name evidence="4" type="primary">kdsB</name>
    <name evidence="4" type="ORF">XINFAN_01066</name>
</gene>
<keyword evidence="1 4" id="KW-0808">Transferase</keyword>
<evidence type="ECO:0000256" key="2">
    <source>
        <dbReference type="ARBA" id="ARBA00022695"/>
    </source>
</evidence>
<dbReference type="EMBL" id="UXAW01000048">
    <property type="protein sequence ID" value="VDC23482.1"/>
    <property type="molecule type" value="Genomic_DNA"/>
</dbReference>
<protein>
    <submittedName>
        <fullName evidence="4">3-deoxy-manno-octulosonate cytidylyltransferase</fullName>
        <ecNumber evidence="4">2.7.7.38</ecNumber>
    </submittedName>
</protein>
<dbReference type="GO" id="GO:0008690">
    <property type="term" value="F:3-deoxy-manno-octulosonate cytidylyltransferase activity"/>
    <property type="evidence" value="ECO:0007669"/>
    <property type="project" value="UniProtKB-EC"/>
</dbReference>
<keyword evidence="5" id="KW-1185">Reference proteome</keyword>
<dbReference type="InterPro" id="IPR003329">
    <property type="entry name" value="Cytidylyl_trans"/>
</dbReference>
<dbReference type="RefSeq" id="WP_124085480.1">
    <property type="nucleotide sequence ID" value="NZ_UXAW01000048.1"/>
</dbReference>
<dbReference type="GO" id="GO:0009103">
    <property type="term" value="P:lipopolysaccharide biosynthetic process"/>
    <property type="evidence" value="ECO:0007669"/>
    <property type="project" value="UniProtKB-KW"/>
</dbReference>
<dbReference type="Pfam" id="PF02348">
    <property type="entry name" value="CTP_transf_3"/>
    <property type="match status" value="1"/>
</dbReference>
<dbReference type="SUPFAM" id="SSF53448">
    <property type="entry name" value="Nucleotide-diphospho-sugar transferases"/>
    <property type="match status" value="1"/>
</dbReference>
<proteinExistence type="predicted"/>
<accession>A0A3P5WQV6</accession>
<dbReference type="OrthoDB" id="9815559at2"/>
<evidence type="ECO:0000313" key="4">
    <source>
        <dbReference type="EMBL" id="VDC23482.1"/>
    </source>
</evidence>
<dbReference type="Proteomes" id="UP000277498">
    <property type="component" value="Unassembled WGS sequence"/>
</dbReference>
<dbReference type="Gene3D" id="3.90.550.10">
    <property type="entry name" value="Spore Coat Polysaccharide Biosynthesis Protein SpsA, Chain A"/>
    <property type="match status" value="1"/>
</dbReference>
<dbReference type="NCBIfam" id="NF003952">
    <property type="entry name" value="PRK05450.1-5"/>
    <property type="match status" value="1"/>
</dbReference>
<dbReference type="PANTHER" id="PTHR42866:SF2">
    <property type="entry name" value="3-DEOXY-MANNO-OCTULOSONATE CYTIDYLYLTRANSFERASE, MITOCHONDRIAL"/>
    <property type="match status" value="1"/>
</dbReference>
<keyword evidence="3" id="KW-0448">Lipopolysaccharide biosynthesis</keyword>
<dbReference type="NCBIfam" id="NF003950">
    <property type="entry name" value="PRK05450.1-3"/>
    <property type="match status" value="1"/>
</dbReference>
<organism evidence="4 5">
    <name type="scientific">Pseudogemmobacter humi</name>
    <dbReference type="NCBI Taxonomy" id="2483812"/>
    <lineage>
        <taxon>Bacteria</taxon>
        <taxon>Pseudomonadati</taxon>
        <taxon>Pseudomonadota</taxon>
        <taxon>Alphaproteobacteria</taxon>
        <taxon>Rhodobacterales</taxon>
        <taxon>Paracoccaceae</taxon>
        <taxon>Pseudogemmobacter</taxon>
    </lineage>
</organism>
<name>A0A3P5WQV6_9RHOB</name>
<dbReference type="InterPro" id="IPR029044">
    <property type="entry name" value="Nucleotide-diphossugar_trans"/>
</dbReference>
<dbReference type="AlphaFoldDB" id="A0A3P5WQV6"/>
<dbReference type="InterPro" id="IPR004528">
    <property type="entry name" value="KdsB"/>
</dbReference>
<evidence type="ECO:0000313" key="5">
    <source>
        <dbReference type="Proteomes" id="UP000277498"/>
    </source>
</evidence>